<dbReference type="PANTHER" id="PTHR32071">
    <property type="entry name" value="TRANSCRIPTIONAL REGULATORY PROTEIN"/>
    <property type="match status" value="1"/>
</dbReference>
<dbReference type="GO" id="GO:0005524">
    <property type="term" value="F:ATP binding"/>
    <property type="evidence" value="ECO:0007669"/>
    <property type="project" value="UniProtKB-KW"/>
</dbReference>
<dbReference type="FunFam" id="3.40.50.300:FF:000006">
    <property type="entry name" value="DNA-binding transcriptional regulator NtrC"/>
    <property type="match status" value="1"/>
</dbReference>
<dbReference type="PROSITE" id="PS00688">
    <property type="entry name" value="SIGMA54_INTERACT_3"/>
    <property type="match status" value="1"/>
</dbReference>
<accession>A0AAF0AJY1</accession>
<dbReference type="PANTHER" id="PTHR32071:SF117">
    <property type="entry name" value="PTS-DEPENDENT DIHYDROXYACETONE KINASE OPERON REGULATORY PROTEIN-RELATED"/>
    <property type="match status" value="1"/>
</dbReference>
<dbReference type="Gene3D" id="3.40.50.300">
    <property type="entry name" value="P-loop containing nucleotide triphosphate hydrolases"/>
    <property type="match status" value="1"/>
</dbReference>
<keyword evidence="1" id="KW-0547">Nucleotide-binding</keyword>
<dbReference type="RefSeq" id="WP_269817794.1">
    <property type="nucleotide sequence ID" value="NZ_CP114976.1"/>
</dbReference>
<sequence length="484" mass="54549">MWRETKILLVHDHVEQCKEFANILTFLDENYIACTSAQWRDAVATLNSSRGVLCVMLGGISAGKRLEALIKEFVEWDEFLPIILLEEGEAIELPSAVSASVLTRLAMPPSYSQLLGILHRAQVYREVYDQAAERRTQREPNLFRSLVGASRCIQSVRQMMQQVADTEASVLILGESGTGKEVIARNLHYNSERRDGPFVPINCGAIPAELLESELFGHEKGAFTGAISARAGRFELAKGGTLFLDEVGDMPLTMQVKLLRVLQERIYERVGGNKSIDADVRIVAATHKNLEEMIELGDFREDLFYRLNVFPIEMPPLRERTEDIPLLINELVSRMENEKRGSVRFNEAAIMSLCQHSWPGNVRELANLVERMAIMYPHGVIGISELPRKFRYIDEENGIQELREEVSERAALLAAVEDVPAPNPTAQLPSTGLDLREYLAELEQDLIQQALTEEDGVVARAAERLNIRRTTLVEKMRKYGMSRS</sequence>
<dbReference type="GO" id="GO:0006355">
    <property type="term" value="P:regulation of DNA-templated transcription"/>
    <property type="evidence" value="ECO:0007669"/>
    <property type="project" value="InterPro"/>
</dbReference>
<dbReference type="SUPFAM" id="SSF52172">
    <property type="entry name" value="CheY-like"/>
    <property type="match status" value="1"/>
</dbReference>
<dbReference type="InterPro" id="IPR027417">
    <property type="entry name" value="P-loop_NTPase"/>
</dbReference>
<dbReference type="InterPro" id="IPR025944">
    <property type="entry name" value="Sigma_54_int_dom_CS"/>
</dbReference>
<dbReference type="Pfam" id="PF00158">
    <property type="entry name" value="Sigma54_activat"/>
    <property type="match status" value="1"/>
</dbReference>
<evidence type="ECO:0000256" key="5">
    <source>
        <dbReference type="ARBA" id="ARBA00023163"/>
    </source>
</evidence>
<dbReference type="PROSITE" id="PS00675">
    <property type="entry name" value="SIGMA54_INTERACT_1"/>
    <property type="match status" value="1"/>
</dbReference>
<dbReference type="AlphaFoldDB" id="A0AAF0AJY1"/>
<reference evidence="7 8" key="1">
    <citation type="submission" date="2022-12" db="EMBL/GenBank/DDBJ databases">
        <title>Coexistence and Characterization of a Novel Tigecycline Resistance gene tet(X) variant and blaNDM-1 in a Pseudomonas caeni Isolate of Chicken Origin.</title>
        <authorList>
            <person name="Lu X."/>
            <person name="Zhang L."/>
            <person name="Li R."/>
            <person name="Wang Z."/>
        </authorList>
    </citation>
    <scope>NUCLEOTIDE SEQUENCE [LARGE SCALE GENOMIC DNA]</scope>
    <source>
        <strain evidence="7 8">CE14</strain>
    </source>
</reference>
<dbReference type="SMART" id="SM00382">
    <property type="entry name" value="AAA"/>
    <property type="match status" value="1"/>
</dbReference>
<feature type="domain" description="Sigma-54 factor interaction" evidence="6">
    <location>
        <begin position="146"/>
        <end position="374"/>
    </location>
</feature>
<dbReference type="Pfam" id="PF06490">
    <property type="entry name" value="FleQ"/>
    <property type="match status" value="1"/>
</dbReference>
<dbReference type="InterPro" id="IPR025662">
    <property type="entry name" value="Sigma_54_int_dom_ATP-bd_1"/>
</dbReference>
<dbReference type="Gene3D" id="1.10.8.60">
    <property type="match status" value="1"/>
</dbReference>
<dbReference type="SUPFAM" id="SSF46689">
    <property type="entry name" value="Homeodomain-like"/>
    <property type="match status" value="1"/>
</dbReference>
<dbReference type="InterPro" id="IPR002078">
    <property type="entry name" value="Sigma_54_int"/>
</dbReference>
<keyword evidence="2" id="KW-0067">ATP-binding</keyword>
<dbReference type="Proteomes" id="UP001212189">
    <property type="component" value="Chromosome"/>
</dbReference>
<dbReference type="InterPro" id="IPR003593">
    <property type="entry name" value="AAA+_ATPase"/>
</dbReference>
<dbReference type="SUPFAM" id="SSF52540">
    <property type="entry name" value="P-loop containing nucleoside triphosphate hydrolases"/>
    <property type="match status" value="1"/>
</dbReference>
<dbReference type="PRINTS" id="PR01590">
    <property type="entry name" value="HTHFIS"/>
</dbReference>
<dbReference type="Gene3D" id="3.40.50.2300">
    <property type="match status" value="1"/>
</dbReference>
<organism evidence="7 8">
    <name type="scientific">Denitrificimonas caeni</name>
    <dbReference type="NCBI Taxonomy" id="521720"/>
    <lineage>
        <taxon>Bacteria</taxon>
        <taxon>Pseudomonadati</taxon>
        <taxon>Pseudomonadota</taxon>
        <taxon>Gammaproteobacteria</taxon>
        <taxon>Pseudomonadales</taxon>
        <taxon>Pseudomonadaceae</taxon>
        <taxon>Denitrificimonas</taxon>
    </lineage>
</organism>
<dbReference type="InterPro" id="IPR011006">
    <property type="entry name" value="CheY-like_superfamily"/>
</dbReference>
<dbReference type="Pfam" id="PF02954">
    <property type="entry name" value="HTH_8"/>
    <property type="match status" value="1"/>
</dbReference>
<dbReference type="Pfam" id="PF25601">
    <property type="entry name" value="AAA_lid_14"/>
    <property type="match status" value="1"/>
</dbReference>
<evidence type="ECO:0000313" key="7">
    <source>
        <dbReference type="EMBL" id="WBE24851.1"/>
    </source>
</evidence>
<evidence type="ECO:0000256" key="3">
    <source>
        <dbReference type="ARBA" id="ARBA00023015"/>
    </source>
</evidence>
<gene>
    <name evidence="7" type="ORF">O6P33_10860</name>
</gene>
<keyword evidence="3" id="KW-0805">Transcription regulation</keyword>
<dbReference type="InterPro" id="IPR058031">
    <property type="entry name" value="AAA_lid_NorR"/>
</dbReference>
<dbReference type="CDD" id="cd00009">
    <property type="entry name" value="AAA"/>
    <property type="match status" value="1"/>
</dbReference>
<dbReference type="GO" id="GO:0043565">
    <property type="term" value="F:sequence-specific DNA binding"/>
    <property type="evidence" value="ECO:0007669"/>
    <property type="project" value="InterPro"/>
</dbReference>
<evidence type="ECO:0000259" key="6">
    <source>
        <dbReference type="PROSITE" id="PS50045"/>
    </source>
</evidence>
<dbReference type="InterPro" id="IPR010518">
    <property type="entry name" value="FleQ"/>
</dbReference>
<proteinExistence type="predicted"/>
<dbReference type="InterPro" id="IPR002197">
    <property type="entry name" value="HTH_Fis"/>
</dbReference>
<evidence type="ECO:0000256" key="2">
    <source>
        <dbReference type="ARBA" id="ARBA00022840"/>
    </source>
</evidence>
<evidence type="ECO:0000256" key="1">
    <source>
        <dbReference type="ARBA" id="ARBA00022741"/>
    </source>
</evidence>
<keyword evidence="8" id="KW-1185">Reference proteome</keyword>
<evidence type="ECO:0000313" key="8">
    <source>
        <dbReference type="Proteomes" id="UP001212189"/>
    </source>
</evidence>
<dbReference type="Gene3D" id="1.10.10.60">
    <property type="entry name" value="Homeodomain-like"/>
    <property type="match status" value="1"/>
</dbReference>
<dbReference type="EMBL" id="CP114976">
    <property type="protein sequence ID" value="WBE24851.1"/>
    <property type="molecule type" value="Genomic_DNA"/>
</dbReference>
<dbReference type="InterPro" id="IPR009057">
    <property type="entry name" value="Homeodomain-like_sf"/>
</dbReference>
<dbReference type="KEGG" id="dce:O6P33_10860"/>
<keyword evidence="5" id="KW-0804">Transcription</keyword>
<name>A0AAF0AJY1_9GAMM</name>
<dbReference type="PROSITE" id="PS50045">
    <property type="entry name" value="SIGMA54_INTERACT_4"/>
    <property type="match status" value="1"/>
</dbReference>
<protein>
    <submittedName>
        <fullName evidence="7">Sigma-54 dependent transcriptional regulator</fullName>
    </submittedName>
</protein>
<evidence type="ECO:0000256" key="4">
    <source>
        <dbReference type="ARBA" id="ARBA00023125"/>
    </source>
</evidence>
<keyword evidence="4" id="KW-0238">DNA-binding</keyword>